<evidence type="ECO:0000256" key="1">
    <source>
        <dbReference type="SAM" id="Phobius"/>
    </source>
</evidence>
<sequence>MNDRMIRNLIVIFLFVNTNILMITICQFFIFLWFSSNLNEYLSFHLLTFAGESSYHTQTNLVAEENMI</sequence>
<protein>
    <submittedName>
        <fullName evidence="2">Uncharacterized protein</fullName>
    </submittedName>
</protein>
<keyword evidence="1" id="KW-0472">Membrane</keyword>
<dbReference type="AlphaFoldDB" id="A0A059AQQ2"/>
<gene>
    <name evidence="2" type="ORF">EUGRSUZ_I02043</name>
</gene>
<evidence type="ECO:0000313" key="2">
    <source>
        <dbReference type="EMBL" id="KCW56302.1"/>
    </source>
</evidence>
<dbReference type="EMBL" id="KK198761">
    <property type="protein sequence ID" value="KCW56302.1"/>
    <property type="molecule type" value="Genomic_DNA"/>
</dbReference>
<dbReference type="InParanoid" id="A0A059AQQ2"/>
<dbReference type="Gramene" id="KCW56302">
    <property type="protein sequence ID" value="KCW56302"/>
    <property type="gene ID" value="EUGRSUZ_I02043"/>
</dbReference>
<organism evidence="2">
    <name type="scientific">Eucalyptus grandis</name>
    <name type="common">Flooded gum</name>
    <dbReference type="NCBI Taxonomy" id="71139"/>
    <lineage>
        <taxon>Eukaryota</taxon>
        <taxon>Viridiplantae</taxon>
        <taxon>Streptophyta</taxon>
        <taxon>Embryophyta</taxon>
        <taxon>Tracheophyta</taxon>
        <taxon>Spermatophyta</taxon>
        <taxon>Magnoliopsida</taxon>
        <taxon>eudicotyledons</taxon>
        <taxon>Gunneridae</taxon>
        <taxon>Pentapetalae</taxon>
        <taxon>rosids</taxon>
        <taxon>malvids</taxon>
        <taxon>Myrtales</taxon>
        <taxon>Myrtaceae</taxon>
        <taxon>Myrtoideae</taxon>
        <taxon>Eucalypteae</taxon>
        <taxon>Eucalyptus</taxon>
    </lineage>
</organism>
<keyword evidence="1" id="KW-0812">Transmembrane</keyword>
<name>A0A059AQQ2_EUCGR</name>
<accession>A0A059AQQ2</accession>
<feature type="transmembrane region" description="Helical" evidence="1">
    <location>
        <begin position="12"/>
        <end position="34"/>
    </location>
</feature>
<reference evidence="2" key="1">
    <citation type="submission" date="2013-07" db="EMBL/GenBank/DDBJ databases">
        <title>The genome of Eucalyptus grandis.</title>
        <authorList>
            <person name="Schmutz J."/>
            <person name="Hayes R."/>
            <person name="Myburg A."/>
            <person name="Tuskan G."/>
            <person name="Grattapaglia D."/>
            <person name="Rokhsar D.S."/>
        </authorList>
    </citation>
    <scope>NUCLEOTIDE SEQUENCE</scope>
    <source>
        <tissue evidence="2">Leaf extractions</tissue>
    </source>
</reference>
<keyword evidence="1" id="KW-1133">Transmembrane helix</keyword>
<proteinExistence type="predicted"/>